<dbReference type="Pfam" id="PF16760">
    <property type="entry name" value="CBM53"/>
    <property type="match status" value="1"/>
</dbReference>
<feature type="domain" description="Carbohydrate binding module family 25" evidence="2">
    <location>
        <begin position="39"/>
        <end position="95"/>
    </location>
</feature>
<reference evidence="3 4" key="1">
    <citation type="journal article" date="2024" name="G3 (Bethesda)">
        <title>Genome assembly of Hibiscus sabdariffa L. provides insights into metabolisms of medicinal natural products.</title>
        <authorList>
            <person name="Kim T."/>
        </authorList>
    </citation>
    <scope>NUCLEOTIDE SEQUENCE [LARGE SCALE GENOMIC DNA]</scope>
    <source>
        <strain evidence="3">TK-2024</strain>
        <tissue evidence="3">Old leaves</tissue>
    </source>
</reference>
<protein>
    <recommendedName>
        <fullName evidence="2">Carbohydrate binding module family 25 domain-containing protein</fullName>
    </recommendedName>
</protein>
<sequence length="104" mass="11778">MELEKLAKYQEEKKMQEEEQRTIEVEKTTNKAGRAQAKVRFKKARNIETVDEKGPLTHANELCVHGGHNNWSDGLTIVGKLVRSEGEGGDWWYAEGTFDNLSSA</sequence>
<gene>
    <name evidence="3" type="ORF">V6N12_050915</name>
</gene>
<evidence type="ECO:0000313" key="4">
    <source>
        <dbReference type="Proteomes" id="UP001472677"/>
    </source>
</evidence>
<keyword evidence="4" id="KW-1185">Reference proteome</keyword>
<organism evidence="3 4">
    <name type="scientific">Hibiscus sabdariffa</name>
    <name type="common">roselle</name>
    <dbReference type="NCBI Taxonomy" id="183260"/>
    <lineage>
        <taxon>Eukaryota</taxon>
        <taxon>Viridiplantae</taxon>
        <taxon>Streptophyta</taxon>
        <taxon>Embryophyta</taxon>
        <taxon>Tracheophyta</taxon>
        <taxon>Spermatophyta</taxon>
        <taxon>Magnoliopsida</taxon>
        <taxon>eudicotyledons</taxon>
        <taxon>Gunneridae</taxon>
        <taxon>Pentapetalae</taxon>
        <taxon>rosids</taxon>
        <taxon>malvids</taxon>
        <taxon>Malvales</taxon>
        <taxon>Malvaceae</taxon>
        <taxon>Malvoideae</taxon>
        <taxon>Hibiscus</taxon>
    </lineage>
</organism>
<dbReference type="Proteomes" id="UP001472677">
    <property type="component" value="Unassembled WGS sequence"/>
</dbReference>
<name>A0ABR2GDS3_9ROSI</name>
<proteinExistence type="predicted"/>
<comment type="caution">
    <text evidence="3">The sequence shown here is derived from an EMBL/GenBank/DDBJ whole genome shotgun (WGS) entry which is preliminary data.</text>
</comment>
<evidence type="ECO:0000313" key="3">
    <source>
        <dbReference type="EMBL" id="KAK8601071.1"/>
    </source>
</evidence>
<evidence type="ECO:0000256" key="1">
    <source>
        <dbReference type="SAM" id="MobiDB-lite"/>
    </source>
</evidence>
<evidence type="ECO:0000259" key="2">
    <source>
        <dbReference type="Pfam" id="PF16760"/>
    </source>
</evidence>
<dbReference type="EMBL" id="JBBPBM010000001">
    <property type="protein sequence ID" value="KAK8601071.1"/>
    <property type="molecule type" value="Genomic_DNA"/>
</dbReference>
<dbReference type="InterPro" id="IPR005085">
    <property type="entry name" value="CBM25"/>
</dbReference>
<feature type="region of interest" description="Disordered" evidence="1">
    <location>
        <begin position="1"/>
        <end position="29"/>
    </location>
</feature>
<accession>A0ABR2GDS3</accession>